<dbReference type="Proteomes" id="UP000230423">
    <property type="component" value="Unassembled WGS sequence"/>
</dbReference>
<dbReference type="SMART" id="SM00932">
    <property type="entry name" value="Nfu_N"/>
    <property type="match status" value="1"/>
</dbReference>
<reference evidence="3 4" key="1">
    <citation type="submission" date="2015-09" db="EMBL/GenBank/DDBJ databases">
        <title>Draft genome of the parasitic nematode Teladorsagia circumcincta isolate WARC Sus (inbred).</title>
        <authorList>
            <person name="Mitreva M."/>
        </authorList>
    </citation>
    <scope>NUCLEOTIDE SEQUENCE [LARGE SCALE GENOMIC DNA]</scope>
    <source>
        <strain evidence="3 4">S</strain>
    </source>
</reference>
<protein>
    <submittedName>
        <fullName evidence="3">Scaffold protein Nfu/NifU domain protein</fullName>
    </submittedName>
</protein>
<feature type="domain" description="Scaffold protein Nfu/NifU N-terminal" evidence="2">
    <location>
        <begin position="2"/>
        <end position="87"/>
    </location>
</feature>
<accession>A0A2G9THK6</accession>
<dbReference type="PANTHER" id="PTHR11178">
    <property type="entry name" value="IRON-SULFUR CLUSTER SCAFFOLD PROTEIN NFU-RELATED"/>
    <property type="match status" value="1"/>
</dbReference>
<evidence type="ECO:0000313" key="3">
    <source>
        <dbReference type="EMBL" id="PIO57425.1"/>
    </source>
</evidence>
<gene>
    <name evidence="3" type="ORF">TELCIR_21166</name>
</gene>
<evidence type="ECO:0000259" key="2">
    <source>
        <dbReference type="SMART" id="SM00932"/>
    </source>
</evidence>
<comment type="similarity">
    <text evidence="1">Belongs to the NifU family.</text>
</comment>
<dbReference type="EMBL" id="KZ365586">
    <property type="protein sequence ID" value="PIO57425.1"/>
    <property type="molecule type" value="Genomic_DNA"/>
</dbReference>
<evidence type="ECO:0000313" key="4">
    <source>
        <dbReference type="Proteomes" id="UP000230423"/>
    </source>
</evidence>
<dbReference type="InterPro" id="IPR036498">
    <property type="entry name" value="Nfu/NifU_N_sf"/>
</dbReference>
<sequence>MQETPNPLSLKFLPGQAILDEPRTYEFTSVASAKDSPLARELFHINGVRSVFLGEDFITVTKKDEEVDWALIRAEILSAITNFIESGKPIITE</sequence>
<dbReference type="PANTHER" id="PTHR11178:SF1">
    <property type="entry name" value="NFU1 IRON-SULFUR CLUSTER SCAFFOLD HOMOLOG, MITOCHONDRIAL"/>
    <property type="match status" value="1"/>
</dbReference>
<dbReference type="SUPFAM" id="SSF110836">
    <property type="entry name" value="Hypothetical protein SAV1430"/>
    <property type="match status" value="1"/>
</dbReference>
<feature type="non-terminal residue" evidence="3">
    <location>
        <position position="93"/>
    </location>
</feature>
<evidence type="ECO:0000256" key="1">
    <source>
        <dbReference type="ARBA" id="ARBA00006420"/>
    </source>
</evidence>
<keyword evidence="4" id="KW-1185">Reference proteome</keyword>
<dbReference type="GO" id="GO:0005739">
    <property type="term" value="C:mitochondrion"/>
    <property type="evidence" value="ECO:0007669"/>
    <property type="project" value="TreeGrafter"/>
</dbReference>
<dbReference type="Gene3D" id="3.30.1370.70">
    <property type="entry name" value="Scaffold protein Nfu/NifU, N-terminal domain"/>
    <property type="match status" value="1"/>
</dbReference>
<dbReference type="InterPro" id="IPR014824">
    <property type="entry name" value="Nfu/NifU_N"/>
</dbReference>
<dbReference type="Pfam" id="PF08712">
    <property type="entry name" value="Nfu_N"/>
    <property type="match status" value="1"/>
</dbReference>
<organism evidence="3 4">
    <name type="scientific">Teladorsagia circumcincta</name>
    <name type="common">Brown stomach worm</name>
    <name type="synonym">Ostertagia circumcincta</name>
    <dbReference type="NCBI Taxonomy" id="45464"/>
    <lineage>
        <taxon>Eukaryota</taxon>
        <taxon>Metazoa</taxon>
        <taxon>Ecdysozoa</taxon>
        <taxon>Nematoda</taxon>
        <taxon>Chromadorea</taxon>
        <taxon>Rhabditida</taxon>
        <taxon>Rhabditina</taxon>
        <taxon>Rhabditomorpha</taxon>
        <taxon>Strongyloidea</taxon>
        <taxon>Trichostrongylidae</taxon>
        <taxon>Teladorsagia</taxon>
    </lineage>
</organism>
<proteinExistence type="inferred from homology"/>
<dbReference type="OrthoDB" id="565552at2759"/>
<name>A0A2G9THK6_TELCI</name>
<dbReference type="AlphaFoldDB" id="A0A2G9THK6"/>